<evidence type="ECO:0000259" key="7">
    <source>
        <dbReference type="PROSITE" id="PS50203"/>
    </source>
</evidence>
<feature type="compositionally biased region" description="Basic and acidic residues" evidence="6">
    <location>
        <begin position="1605"/>
        <end position="1620"/>
    </location>
</feature>
<dbReference type="InterPro" id="IPR054094">
    <property type="entry name" value="Androglobin_IV"/>
</dbReference>
<feature type="compositionally biased region" description="Low complexity" evidence="6">
    <location>
        <begin position="1170"/>
        <end position="1181"/>
    </location>
</feature>
<feature type="region of interest" description="Disordered" evidence="6">
    <location>
        <begin position="1451"/>
        <end position="1494"/>
    </location>
</feature>
<sequence>MSSYKPGKRRETLTRSSSVHGGSPKEGSSVSSTMGTAAESKKGKFPIWPEWNEADINAEKWDTGKTGKEKDKSGKSPVLHVFEDPEGKIELPPSLKVNSWKRPHEFLFNKVPVVVKNESWFDLFSGNEHLFGSELMRWIISEICAAWRLYNANVLINDGKANINETPALFWKPWEHIYALCKAIKGHMPLYNSYGKYVVKLYWMGCWRKIVVDDTMPFNEENNLLLPATTCQIELWPMLLAKAIIKLANTDIHESGKRELGEFTVLHALTGWIPELIPLQSGYLDKVWIFLKDVVPEFKLPNETIPEFKTPLSDTKAKETKGPEVKNETSTSSKQLEKPEKVEKIGKEKSEIKDIVKKKSKDGEKEKNKSAPHSARTLTETRSSLQSFVESSSVPTQPQMVVYANCIPLHLFDENIFALAQMADSSEKLRQYGLSHIYSHPVLVTRTRSCPLIVPPKPSPIPQWKLFRQKKETIVTDEAQEPIVKKSEQHIEIASPFLNYRLNVITVPTDVQFLSSTIKKGFRLASTLPSVVECDENVNDTYLDVNQIMKPLIMEEASQEASFVQHHNTEGPMKEELTEYISNDVAQTSEAADTGVYSQMVDKSQEDIETERNPVSRETWINFEDFCTCFQYLHIFHKPHTYTFSYQKADFKSTDDRIFYYLFVDSLKPIEILVSFSALVRWGDTGATQKEGSIVPKGTLMVENFSWKNVSPGQLLLKIHTYATKATVLNLPAGRHVLIFTASSPIGHHIHLCSMVPCVFGEEDTVMPNLEKESYRFIEQATAILKAIANVIDNFSSEPRLSKTLKELELSHCPPGLNGTGIVKEHFKVFNNAFWHLIKQVLGNKVPPNFEFAFRSFTLDFKAKDSSMEDILFSDVLELNIPVSWQNRIATSEEEAAALKLQASWRGTYIRKVLKGRKPGTKENANVKENLQKLWSLIDPNFEQCAVTLLREMFKSNCKSIEKFSCYEDEWTKTSFADYVVTYSDQPPNCWFVVFREVFHVTEDMLVVPKVYTTIPTCILHVVDNDTLEEMPHVFLKVAPRVYSKNKKGYTFMAEAQTGDSALAAGKWRLRLIGSYNPLPSLSRDAVNNSYSTKEIKDYYIPNGKHIIFRYAIKVTASHIATVQVQTSKSDVFIKLQVLDNEEEIVNTIGKGHAVIPAFNFFCPERPLSSQSSKGQVGQGSAKKDPEAGVPKRKAIIPSQKGNKPTSKPGYVQEGQAVIEDETVLSTFEKNAGGPQQSHKYIIQALVLYDSWPLTESQLAFVQTLKEMEKNEIKVLPWYYCGCPWADPGFCKGECRQVPDRAGRPSCKTAARDVFKVPKPVHGEKHEDPILAVNQDTYNFEGQKSASTPKPTRKTKDKATEKAEKEKSSKDKTAPTSRPESQQADPNKPYWILRLVSEQGETETLEVKKDTERADEIKAMKQAWESAEPGRAVKAFQERIQFINKYTLKSSAEPAAEAEINSIVPDPGEGGAVSPVPEKKSSPAPADPVSQVQQKEWEPIDLTPYFRKTMPEPVLKNEFIIQQQEMRKAEEINHFRELRKQVLEQREKDQKARILLKQRMLEMYEHLQESLDEARGRVLSAREAYRSKLLEAELKKQEALATEETAPRTEQEKKSPDAQKKKQGKSAGKKK</sequence>
<dbReference type="eggNOG" id="KOG0045">
    <property type="taxonomic scope" value="Eukaryota"/>
</dbReference>
<dbReference type="InterPro" id="IPR053033">
    <property type="entry name" value="Androglobin-like"/>
</dbReference>
<keyword evidence="4" id="KW-0408">Iron</keyword>
<dbReference type="GO" id="GO:0004198">
    <property type="term" value="F:calcium-dependent cysteine-type endopeptidase activity"/>
    <property type="evidence" value="ECO:0007669"/>
    <property type="project" value="InterPro"/>
</dbReference>
<dbReference type="InterPro" id="IPR054095">
    <property type="entry name" value="Androglobin_V"/>
</dbReference>
<dbReference type="GO" id="GO:0006508">
    <property type="term" value="P:proteolysis"/>
    <property type="evidence" value="ECO:0007669"/>
    <property type="project" value="InterPro"/>
</dbReference>
<dbReference type="CDD" id="cd22307">
    <property type="entry name" value="Adgb_C_mid-like"/>
    <property type="match status" value="1"/>
</dbReference>
<dbReference type="PANTHER" id="PTHR46298:SF1">
    <property type="entry name" value="ANDROGLOBIN"/>
    <property type="match status" value="1"/>
</dbReference>
<feature type="compositionally biased region" description="Polar residues" evidence="6">
    <location>
        <begin position="1340"/>
        <end position="1350"/>
    </location>
</feature>
<dbReference type="Pfam" id="PF00648">
    <property type="entry name" value="Peptidase_C2"/>
    <property type="match status" value="1"/>
</dbReference>
<dbReference type="PROSITE" id="PS52042">
    <property type="entry name" value="GLOBIN_CP_ADGB"/>
    <property type="match status" value="1"/>
</dbReference>
<feature type="compositionally biased region" description="Basic and acidic residues" evidence="6">
    <location>
        <begin position="1357"/>
        <end position="1373"/>
    </location>
</feature>
<feature type="region of interest" description="Disordered" evidence="6">
    <location>
        <begin position="1170"/>
        <end position="1212"/>
    </location>
</feature>
<evidence type="ECO:0000313" key="10">
    <source>
        <dbReference type="RefSeq" id="XP_006034377.2"/>
    </source>
</evidence>
<dbReference type="PROSITE" id="PS50096">
    <property type="entry name" value="IQ"/>
    <property type="match status" value="1"/>
</dbReference>
<dbReference type="CTD" id="79747"/>
<dbReference type="SUPFAM" id="SSF54001">
    <property type="entry name" value="Cysteine proteinases"/>
    <property type="match status" value="1"/>
</dbReference>
<reference evidence="10" key="1">
    <citation type="submission" date="2025-08" db="UniProtKB">
        <authorList>
            <consortium name="RefSeq"/>
        </authorList>
    </citation>
    <scope>IDENTIFICATION</scope>
</reference>
<keyword evidence="2" id="KW-0349">Heme</keyword>
<feature type="compositionally biased region" description="Basic residues" evidence="6">
    <location>
        <begin position="1621"/>
        <end position="1631"/>
    </location>
</feature>
<dbReference type="PROSITE" id="PS50203">
    <property type="entry name" value="CALPAIN_CAT"/>
    <property type="match status" value="1"/>
</dbReference>
<dbReference type="KEGG" id="asn:102387210"/>
<evidence type="ECO:0000256" key="4">
    <source>
        <dbReference type="ARBA" id="ARBA00023004"/>
    </source>
</evidence>
<dbReference type="InterPro" id="IPR001300">
    <property type="entry name" value="Peptidase_C2_calpain_cat"/>
</dbReference>
<dbReference type="InterPro" id="IPR012292">
    <property type="entry name" value="Globin/Proto"/>
</dbReference>
<gene>
    <name evidence="10" type="primary">ADGB</name>
</gene>
<evidence type="ECO:0000256" key="2">
    <source>
        <dbReference type="ARBA" id="ARBA00022617"/>
    </source>
</evidence>
<dbReference type="SMART" id="SM00230">
    <property type="entry name" value="CysPc"/>
    <property type="match status" value="1"/>
</dbReference>
<feature type="region of interest" description="Disordered" evidence="6">
    <location>
        <begin position="1597"/>
        <end position="1631"/>
    </location>
</feature>
<evidence type="ECO:0000256" key="6">
    <source>
        <dbReference type="SAM" id="MobiDB-lite"/>
    </source>
</evidence>
<keyword evidence="3" id="KW-0479">Metal-binding</keyword>
<dbReference type="Proteomes" id="UP000189705">
    <property type="component" value="Unplaced"/>
</dbReference>
<dbReference type="Pfam" id="PF00042">
    <property type="entry name" value="Globin"/>
    <property type="match status" value="1"/>
</dbReference>
<dbReference type="InterPro" id="IPR009050">
    <property type="entry name" value="Globin-like_sf"/>
</dbReference>
<comment type="similarity">
    <text evidence="1">Belongs to the globin family.</text>
</comment>
<dbReference type="SUPFAM" id="SSF46458">
    <property type="entry name" value="Globin-like"/>
    <property type="match status" value="1"/>
</dbReference>
<organism evidence="9 10">
    <name type="scientific">Alligator sinensis</name>
    <name type="common">Chinese alligator</name>
    <dbReference type="NCBI Taxonomy" id="38654"/>
    <lineage>
        <taxon>Eukaryota</taxon>
        <taxon>Metazoa</taxon>
        <taxon>Chordata</taxon>
        <taxon>Craniata</taxon>
        <taxon>Vertebrata</taxon>
        <taxon>Euteleostomi</taxon>
        <taxon>Archelosauria</taxon>
        <taxon>Archosauria</taxon>
        <taxon>Crocodylia</taxon>
        <taxon>Alligatoridae</taxon>
        <taxon>Alligatorinae</taxon>
        <taxon>Alligator</taxon>
    </lineage>
</organism>
<feature type="domain" description="Globin" evidence="8">
    <location>
        <begin position="751"/>
        <end position="956"/>
    </location>
</feature>
<dbReference type="InterPro" id="IPR038765">
    <property type="entry name" value="Papain-like_cys_pep_sf"/>
</dbReference>
<evidence type="ECO:0000313" key="9">
    <source>
        <dbReference type="Proteomes" id="UP000189705"/>
    </source>
</evidence>
<dbReference type="InterPro" id="IPR057249">
    <property type="entry name" value="Globin_CP_ADGB"/>
</dbReference>
<feature type="compositionally biased region" description="Polar residues" evidence="6">
    <location>
        <begin position="1375"/>
        <end position="1385"/>
    </location>
</feature>
<dbReference type="InParanoid" id="A0A1U7SAY2"/>
<dbReference type="Pfam" id="PF22070">
    <property type="entry name" value="Androglobin_V"/>
    <property type="match status" value="2"/>
</dbReference>
<name>A0A1U7SAY2_ALLSI</name>
<proteinExistence type="inferred from homology"/>
<dbReference type="GO" id="GO:0019825">
    <property type="term" value="F:oxygen binding"/>
    <property type="evidence" value="ECO:0007669"/>
    <property type="project" value="InterPro"/>
</dbReference>
<evidence type="ECO:0000259" key="8">
    <source>
        <dbReference type="PROSITE" id="PS52042"/>
    </source>
</evidence>
<feature type="region of interest" description="Disordered" evidence="6">
    <location>
        <begin position="1"/>
        <end position="79"/>
    </location>
</feature>
<comment type="caution">
    <text evidence="5">Lacks conserved residue(s) required for the propagation of feature annotation.</text>
</comment>
<dbReference type="Gene3D" id="1.10.490.10">
    <property type="entry name" value="Globins"/>
    <property type="match status" value="1"/>
</dbReference>
<dbReference type="RefSeq" id="XP_006034377.2">
    <property type="nucleotide sequence ID" value="XM_006034315.3"/>
</dbReference>
<feature type="compositionally biased region" description="Basic and acidic residues" evidence="6">
    <location>
        <begin position="335"/>
        <end position="369"/>
    </location>
</feature>
<evidence type="ECO:0000256" key="3">
    <source>
        <dbReference type="ARBA" id="ARBA00022723"/>
    </source>
</evidence>
<feature type="region of interest" description="Disordered" evidence="6">
    <location>
        <begin position="309"/>
        <end position="382"/>
    </location>
</feature>
<protein>
    <submittedName>
        <fullName evidence="10">Androglobin isoform X1</fullName>
    </submittedName>
</protein>
<evidence type="ECO:0000256" key="5">
    <source>
        <dbReference type="PROSITE-ProRule" id="PRU00239"/>
    </source>
</evidence>
<dbReference type="Pfam" id="PF22068">
    <property type="entry name" value="Androglobin_II"/>
    <property type="match status" value="1"/>
</dbReference>
<feature type="compositionally biased region" description="Basic and acidic residues" evidence="6">
    <location>
        <begin position="315"/>
        <end position="327"/>
    </location>
</feature>
<dbReference type="GO" id="GO:0046872">
    <property type="term" value="F:metal ion binding"/>
    <property type="evidence" value="ECO:0007669"/>
    <property type="project" value="UniProtKB-KW"/>
</dbReference>
<dbReference type="GO" id="GO:0020037">
    <property type="term" value="F:heme binding"/>
    <property type="evidence" value="ECO:0007669"/>
    <property type="project" value="InterPro"/>
</dbReference>
<evidence type="ECO:0000256" key="1">
    <source>
        <dbReference type="ARBA" id="ARBA00008705"/>
    </source>
</evidence>
<dbReference type="Pfam" id="PF22069">
    <property type="entry name" value="Androglobin_IV"/>
    <property type="match status" value="1"/>
</dbReference>
<accession>A0A1U7SAY2</accession>
<dbReference type="PANTHER" id="PTHR46298">
    <property type="entry name" value="ANDROGLOBIN"/>
    <property type="match status" value="1"/>
</dbReference>
<feature type="region of interest" description="Disordered" evidence="6">
    <location>
        <begin position="1340"/>
        <end position="1390"/>
    </location>
</feature>
<dbReference type="STRING" id="38654.A0A1U7SAY2"/>
<feature type="compositionally biased region" description="Polar residues" evidence="6">
    <location>
        <begin position="14"/>
        <end position="35"/>
    </location>
</feature>
<keyword evidence="9" id="KW-1185">Reference proteome</keyword>
<dbReference type="GeneID" id="102387210"/>
<dbReference type="InterPro" id="IPR000971">
    <property type="entry name" value="Globin"/>
</dbReference>
<dbReference type="InterPro" id="IPR054093">
    <property type="entry name" value="Androglobin_II"/>
</dbReference>
<feature type="compositionally biased region" description="Basic and acidic residues" evidence="6">
    <location>
        <begin position="57"/>
        <end position="74"/>
    </location>
</feature>
<feature type="domain" description="Calpain catalytic" evidence="7">
    <location>
        <begin position="99"/>
        <end position="288"/>
    </location>
</feature>